<dbReference type="EMBL" id="APML01000002">
    <property type="protein sequence ID" value="ENH98465.1"/>
    <property type="molecule type" value="Genomic_DNA"/>
</dbReference>
<evidence type="ECO:0000256" key="1">
    <source>
        <dbReference type="SAM" id="Phobius"/>
    </source>
</evidence>
<gene>
    <name evidence="2" type="ORF">J416_00125</name>
</gene>
<keyword evidence="3" id="KW-1185">Reference proteome</keyword>
<accession>N4WVP3</accession>
<feature type="transmembrane region" description="Helical" evidence="1">
    <location>
        <begin position="6"/>
        <end position="30"/>
    </location>
</feature>
<protein>
    <submittedName>
        <fullName evidence="2">Uncharacterized protein</fullName>
    </submittedName>
</protein>
<proteinExistence type="predicted"/>
<comment type="caution">
    <text evidence="2">The sequence shown here is derived from an EMBL/GenBank/DDBJ whole genome shotgun (WGS) entry which is preliminary data.</text>
</comment>
<keyword evidence="1" id="KW-0812">Transmembrane</keyword>
<dbReference type="eggNOG" id="ENOG5033AEI">
    <property type="taxonomic scope" value="Bacteria"/>
</dbReference>
<sequence>MDIIGYMMVSIFIFGVLYGFVLQIQYLLTIKQNEKLSVNRRLLYGHYLTCISMAGFLVTFILNILVSLEMIHSQIVTSHSTNIICLIFLFVLFTAKFIITPRNYSALK</sequence>
<evidence type="ECO:0000313" key="3">
    <source>
        <dbReference type="Proteomes" id="UP000012283"/>
    </source>
</evidence>
<dbReference type="Proteomes" id="UP000012283">
    <property type="component" value="Unassembled WGS sequence"/>
</dbReference>
<keyword evidence="1" id="KW-1133">Transmembrane helix</keyword>
<reference evidence="2 3" key="1">
    <citation type="submission" date="2013-03" db="EMBL/GenBank/DDBJ databases">
        <title>Draft genome sequence of Gracibacillus halophilus YIM-C55.5, a moderately halophilic and thermophilic organism from the Xiaochaidamu salt lake.</title>
        <authorList>
            <person name="Sugumar T."/>
            <person name="Polireddy D.R."/>
            <person name="Antony A."/>
            <person name="Madhava Y.R."/>
            <person name="Sivakumar N."/>
        </authorList>
    </citation>
    <scope>NUCLEOTIDE SEQUENCE [LARGE SCALE GENOMIC DNA]</scope>
    <source>
        <strain evidence="2 3">YIM-C55.5</strain>
    </source>
</reference>
<keyword evidence="1" id="KW-0472">Membrane</keyword>
<feature type="transmembrane region" description="Helical" evidence="1">
    <location>
        <begin position="80"/>
        <end position="99"/>
    </location>
</feature>
<dbReference type="AlphaFoldDB" id="N4WVP3"/>
<organism evidence="2 3">
    <name type="scientific">Gracilibacillus halophilus YIM-C55.5</name>
    <dbReference type="NCBI Taxonomy" id="1308866"/>
    <lineage>
        <taxon>Bacteria</taxon>
        <taxon>Bacillati</taxon>
        <taxon>Bacillota</taxon>
        <taxon>Bacilli</taxon>
        <taxon>Bacillales</taxon>
        <taxon>Bacillaceae</taxon>
        <taxon>Gracilibacillus</taxon>
    </lineage>
</organism>
<evidence type="ECO:0000313" key="2">
    <source>
        <dbReference type="EMBL" id="ENH98465.1"/>
    </source>
</evidence>
<name>N4WVP3_9BACI</name>
<feature type="transmembrane region" description="Helical" evidence="1">
    <location>
        <begin position="42"/>
        <end position="68"/>
    </location>
</feature>